<name>A0ABW4DHZ2_9BACL</name>
<organism evidence="1 2">
    <name type="scientific">Paenibacillus farraposensis</name>
    <dbReference type="NCBI Taxonomy" id="2807095"/>
    <lineage>
        <taxon>Bacteria</taxon>
        <taxon>Bacillati</taxon>
        <taxon>Bacillota</taxon>
        <taxon>Bacilli</taxon>
        <taxon>Bacillales</taxon>
        <taxon>Paenibacillaceae</taxon>
        <taxon>Paenibacillus</taxon>
    </lineage>
</organism>
<accession>A0ABW4DHZ2</accession>
<feature type="non-terminal residue" evidence="1">
    <location>
        <position position="91"/>
    </location>
</feature>
<reference evidence="2" key="1">
    <citation type="journal article" date="2019" name="Int. J. Syst. Evol. Microbiol.">
        <title>The Global Catalogue of Microorganisms (GCM) 10K type strain sequencing project: providing services to taxonomists for standard genome sequencing and annotation.</title>
        <authorList>
            <consortium name="The Broad Institute Genomics Platform"/>
            <consortium name="The Broad Institute Genome Sequencing Center for Infectious Disease"/>
            <person name="Wu L."/>
            <person name="Ma J."/>
        </authorList>
    </citation>
    <scope>NUCLEOTIDE SEQUENCE [LARGE SCALE GENOMIC DNA]</scope>
    <source>
        <strain evidence="2">CCM 9147</strain>
    </source>
</reference>
<evidence type="ECO:0000313" key="1">
    <source>
        <dbReference type="EMBL" id="MFD1464244.1"/>
    </source>
</evidence>
<keyword evidence="2" id="KW-1185">Reference proteome</keyword>
<gene>
    <name evidence="1" type="ORF">ACFQ5D_23625</name>
</gene>
<evidence type="ECO:0000313" key="2">
    <source>
        <dbReference type="Proteomes" id="UP001597340"/>
    </source>
</evidence>
<protein>
    <submittedName>
        <fullName evidence="1">Transcriptional regulator</fullName>
    </submittedName>
</protein>
<dbReference type="SUPFAM" id="SSF47413">
    <property type="entry name" value="lambda repressor-like DNA-binding domains"/>
    <property type="match status" value="1"/>
</dbReference>
<comment type="caution">
    <text evidence="1">The sequence shown here is derived from an EMBL/GenBank/DDBJ whole genome shotgun (WGS) entry which is preliminary data.</text>
</comment>
<dbReference type="EMBL" id="JBHTNZ010000101">
    <property type="protein sequence ID" value="MFD1464244.1"/>
    <property type="molecule type" value="Genomic_DNA"/>
</dbReference>
<dbReference type="Gene3D" id="1.10.260.40">
    <property type="entry name" value="lambda repressor-like DNA-binding domains"/>
    <property type="match status" value="1"/>
</dbReference>
<dbReference type="InterPro" id="IPR010982">
    <property type="entry name" value="Lambda_DNA-bd_dom_sf"/>
</dbReference>
<sequence>MKITPTIRAELDSYLQQEGLNFARFGKISGMNRGALSAIVSGNKPMSINQLDQITEAMGLPEGHFYDLFIENFIIDHPPNMRRIEPFLHRC</sequence>
<proteinExistence type="predicted"/>
<dbReference type="Proteomes" id="UP001597340">
    <property type="component" value="Unassembled WGS sequence"/>
</dbReference>